<name>A0ACC3ZAW0_COLTU</name>
<dbReference type="Proteomes" id="UP000805649">
    <property type="component" value="Unassembled WGS sequence"/>
</dbReference>
<comment type="caution">
    <text evidence="1">The sequence shown here is derived from an EMBL/GenBank/DDBJ whole genome shotgun (WGS) entry which is preliminary data.</text>
</comment>
<reference evidence="1 2" key="1">
    <citation type="journal article" date="2020" name="Phytopathology">
        <title>Genome Sequence Resources of Colletotrichum truncatum, C. plurivorum, C. musicola, and C. sojae: Four Species Pathogenic to Soybean (Glycine max).</title>
        <authorList>
            <person name="Rogerio F."/>
            <person name="Boufleur T.R."/>
            <person name="Ciampi-Guillardi M."/>
            <person name="Sukno S.A."/>
            <person name="Thon M.R."/>
            <person name="Massola Junior N.S."/>
            <person name="Baroncelli R."/>
        </authorList>
    </citation>
    <scope>NUCLEOTIDE SEQUENCE [LARGE SCALE GENOMIC DNA]</scope>
    <source>
        <strain evidence="1 2">CMES1059</strain>
    </source>
</reference>
<sequence length="119" mass="14001">MKSILPVVSVTLISLLVAVLASSKPKPKFDPVDPDGLLPIHSLPGCIRWCMKHETYTALWFNIWTITQREWCSQELNIVRHHWRQKRFVPCARQRCPWDVTNATDMNAWQDSFCRPYYD</sequence>
<evidence type="ECO:0000313" key="1">
    <source>
        <dbReference type="EMBL" id="KAL0941294.1"/>
    </source>
</evidence>
<gene>
    <name evidence="1" type="ORF">CTRU02_204057</name>
</gene>
<proteinExistence type="predicted"/>
<accession>A0ACC3ZAW0</accession>
<dbReference type="EMBL" id="VUJX02000002">
    <property type="protein sequence ID" value="KAL0941294.1"/>
    <property type="molecule type" value="Genomic_DNA"/>
</dbReference>
<evidence type="ECO:0000313" key="2">
    <source>
        <dbReference type="Proteomes" id="UP000805649"/>
    </source>
</evidence>
<protein>
    <submittedName>
        <fullName evidence="1">Uncharacterized protein</fullName>
    </submittedName>
</protein>
<keyword evidence="2" id="KW-1185">Reference proteome</keyword>
<organism evidence="1 2">
    <name type="scientific">Colletotrichum truncatum</name>
    <name type="common">Anthracnose fungus</name>
    <name type="synonym">Colletotrichum capsici</name>
    <dbReference type="NCBI Taxonomy" id="5467"/>
    <lineage>
        <taxon>Eukaryota</taxon>
        <taxon>Fungi</taxon>
        <taxon>Dikarya</taxon>
        <taxon>Ascomycota</taxon>
        <taxon>Pezizomycotina</taxon>
        <taxon>Sordariomycetes</taxon>
        <taxon>Hypocreomycetidae</taxon>
        <taxon>Glomerellales</taxon>
        <taxon>Glomerellaceae</taxon>
        <taxon>Colletotrichum</taxon>
        <taxon>Colletotrichum truncatum species complex</taxon>
    </lineage>
</organism>